<accession>A0A2T9JFD7</accession>
<dbReference type="Proteomes" id="UP000245073">
    <property type="component" value="Unassembled WGS sequence"/>
</dbReference>
<feature type="chain" id="PRO_5015624721" description="Lipoprotein" evidence="1">
    <location>
        <begin position="27"/>
        <end position="124"/>
    </location>
</feature>
<evidence type="ECO:0008006" key="4">
    <source>
        <dbReference type="Google" id="ProtNLM"/>
    </source>
</evidence>
<evidence type="ECO:0000313" key="3">
    <source>
        <dbReference type="Proteomes" id="UP000245073"/>
    </source>
</evidence>
<comment type="caution">
    <text evidence="2">The sequence shown here is derived from an EMBL/GenBank/DDBJ whole genome shotgun (WGS) entry which is preliminary data.</text>
</comment>
<feature type="signal peptide" evidence="1">
    <location>
        <begin position="1"/>
        <end position="26"/>
    </location>
</feature>
<dbReference type="EMBL" id="QDKQ01000076">
    <property type="protein sequence ID" value="PVM82388.1"/>
    <property type="molecule type" value="Genomic_DNA"/>
</dbReference>
<dbReference type="AlphaFoldDB" id="A0A2T9JFD7"/>
<gene>
    <name evidence="2" type="ORF">DDF67_23275</name>
</gene>
<evidence type="ECO:0000313" key="2">
    <source>
        <dbReference type="EMBL" id="PVM82388.1"/>
    </source>
</evidence>
<organism evidence="2 3">
    <name type="scientific">Caulobacter endophyticus</name>
    <dbReference type="NCBI Taxonomy" id="2172652"/>
    <lineage>
        <taxon>Bacteria</taxon>
        <taxon>Pseudomonadati</taxon>
        <taxon>Pseudomonadota</taxon>
        <taxon>Alphaproteobacteria</taxon>
        <taxon>Caulobacterales</taxon>
        <taxon>Caulobacteraceae</taxon>
        <taxon>Caulobacter</taxon>
    </lineage>
</organism>
<reference evidence="2 3" key="1">
    <citation type="submission" date="2018-04" db="EMBL/GenBank/DDBJ databases">
        <title>The genome sequence of Caulobacter sp. 744.</title>
        <authorList>
            <person name="Gao J."/>
            <person name="Sun J."/>
        </authorList>
    </citation>
    <scope>NUCLEOTIDE SEQUENCE [LARGE SCALE GENOMIC DNA]</scope>
    <source>
        <strain evidence="2 3">774</strain>
    </source>
</reference>
<evidence type="ECO:0000256" key="1">
    <source>
        <dbReference type="SAM" id="SignalP"/>
    </source>
</evidence>
<protein>
    <recommendedName>
        <fullName evidence="4">Lipoprotein</fullName>
    </recommendedName>
</protein>
<keyword evidence="3" id="KW-1185">Reference proteome</keyword>
<keyword evidence="1" id="KW-0732">Signal</keyword>
<proteinExistence type="predicted"/>
<name>A0A2T9JFD7_9CAUL</name>
<sequence>MTMRRLLLLTVLCVGGCVSVASPADAPPNVRAVARIETGIAAIEDIQAVGVGDSAGMARAARIGVRDLRCHPAEGGRFRCVYETALRIAPGEWTPRARTFERSSQAPPGRPQAEGWVVVEPAAR</sequence>